<dbReference type="EMBL" id="PSXY01000002">
    <property type="protein sequence ID" value="PPF70959.1"/>
    <property type="molecule type" value="Genomic_DNA"/>
</dbReference>
<dbReference type="AlphaFoldDB" id="A0A2S5VY28"/>
<gene>
    <name evidence="1" type="ORF">C5E16_01535</name>
</gene>
<accession>A0A2S5VY28</accession>
<evidence type="ECO:0000313" key="2">
    <source>
        <dbReference type="Proteomes" id="UP000239241"/>
    </source>
</evidence>
<dbReference type="Proteomes" id="UP000239241">
    <property type="component" value="Unassembled WGS sequence"/>
</dbReference>
<protein>
    <submittedName>
        <fullName evidence="1">Uncharacterized protein</fullName>
    </submittedName>
</protein>
<proteinExistence type="predicted"/>
<sequence length="153" mass="15889">MLAGLPPRVTDAFTVTWPAGTLVARIGHAVFALLPGAICVYDFVPQNEVCAMVSGTVVSSRLVTARVTLPEIQRVDAVEVTPSAGTASMTVPVCAVEVTGNHPGLVADPGTGTGTGTGTTVLRSAALRTYVYEGECDGCREDAWPCERGHRCS</sequence>
<organism evidence="1 2">
    <name type="scientific">Clavibacter michiganensis</name>
    <dbReference type="NCBI Taxonomy" id="28447"/>
    <lineage>
        <taxon>Bacteria</taxon>
        <taxon>Bacillati</taxon>
        <taxon>Actinomycetota</taxon>
        <taxon>Actinomycetes</taxon>
        <taxon>Micrococcales</taxon>
        <taxon>Microbacteriaceae</taxon>
        <taxon>Clavibacter</taxon>
    </lineage>
</organism>
<name>A0A2S5VY28_9MICO</name>
<evidence type="ECO:0000313" key="1">
    <source>
        <dbReference type="EMBL" id="PPF70959.1"/>
    </source>
</evidence>
<comment type="caution">
    <text evidence="1">The sequence shown here is derived from an EMBL/GenBank/DDBJ whole genome shotgun (WGS) entry which is preliminary data.</text>
</comment>
<reference evidence="1 2" key="1">
    <citation type="submission" date="2018-02" db="EMBL/GenBank/DDBJ databases">
        <title>Bacteriophage NCPPB3778 and a type I-E CRISPR drive the evolution of the US Biological Select Agent, Rathayibacter toxicus.</title>
        <authorList>
            <person name="Davis E.W.II."/>
            <person name="Tabima J.F."/>
            <person name="Weisberg A.J."/>
            <person name="Lopes L.D."/>
            <person name="Wiseman M.S."/>
            <person name="Wiseman M.S."/>
            <person name="Pupko T."/>
            <person name="Belcher M.S."/>
            <person name="Sechler A.J."/>
            <person name="Tancos M.A."/>
            <person name="Schroeder B.K."/>
            <person name="Murray T.D."/>
            <person name="Luster D.G."/>
            <person name="Schneider W.L."/>
            <person name="Rogers E."/>
            <person name="Andreote F.D."/>
            <person name="Grunwald N.J."/>
            <person name="Putnam M.L."/>
            <person name="Chang J.H."/>
        </authorList>
    </citation>
    <scope>NUCLEOTIDE SEQUENCE [LARGE SCALE GENOMIC DNA]</scope>
    <source>
        <strain evidence="1 2">AY1B3</strain>
    </source>
</reference>